<protein>
    <recommendedName>
        <fullName evidence="2">Activator of Hsp90 ATPase homologue 1/2-like C-terminal domain-containing protein</fullName>
    </recommendedName>
</protein>
<dbReference type="Pfam" id="PF08327">
    <property type="entry name" value="AHSA1"/>
    <property type="match status" value="1"/>
</dbReference>
<gene>
    <name evidence="3" type="ordered locus">CHU_2554</name>
</gene>
<keyword evidence="4" id="KW-1185">Reference proteome</keyword>
<evidence type="ECO:0000313" key="3">
    <source>
        <dbReference type="EMBL" id="ABG59807.1"/>
    </source>
</evidence>
<sequence>MEIKLIAQVKTVINAPIEKVWEALVNPEIIKEYMFGTTVVSDWKEGSQIVWKGEWKGKAYEDKGTILQFNERSILQYSHFSPLTGKPDLPENYHVVTITLTALKKGVEVELTQDNNETEKEQKHSEDNWNTMLEGLKKFLENKVSA</sequence>
<evidence type="ECO:0000259" key="2">
    <source>
        <dbReference type="Pfam" id="PF08327"/>
    </source>
</evidence>
<dbReference type="OrthoDB" id="2355173at2"/>
<dbReference type="RefSeq" id="WP_011585917.1">
    <property type="nucleotide sequence ID" value="NC_008255.1"/>
</dbReference>
<dbReference type="CDD" id="cd07814">
    <property type="entry name" value="SRPBCC_CalC_Aha1-like"/>
    <property type="match status" value="1"/>
</dbReference>
<organism evidence="3 4">
    <name type="scientific">Cytophaga hutchinsonii (strain ATCC 33406 / DSM 1761 / CIP 103989 / NBRC 15051 / NCIMB 9469 / D465)</name>
    <dbReference type="NCBI Taxonomy" id="269798"/>
    <lineage>
        <taxon>Bacteria</taxon>
        <taxon>Pseudomonadati</taxon>
        <taxon>Bacteroidota</taxon>
        <taxon>Cytophagia</taxon>
        <taxon>Cytophagales</taxon>
        <taxon>Cytophagaceae</taxon>
        <taxon>Cytophaga</taxon>
    </lineage>
</organism>
<dbReference type="Proteomes" id="UP000001822">
    <property type="component" value="Chromosome"/>
</dbReference>
<dbReference type="EMBL" id="CP000383">
    <property type="protein sequence ID" value="ABG59807.1"/>
    <property type="molecule type" value="Genomic_DNA"/>
</dbReference>
<dbReference type="Gene3D" id="3.30.530.20">
    <property type="match status" value="1"/>
</dbReference>
<evidence type="ECO:0000256" key="1">
    <source>
        <dbReference type="ARBA" id="ARBA00006817"/>
    </source>
</evidence>
<comment type="similarity">
    <text evidence="1">Belongs to the AHA1 family.</text>
</comment>
<proteinExistence type="inferred from homology"/>
<dbReference type="KEGG" id="chu:CHU_2554"/>
<dbReference type="SUPFAM" id="SSF55961">
    <property type="entry name" value="Bet v1-like"/>
    <property type="match status" value="1"/>
</dbReference>
<dbReference type="InterPro" id="IPR013538">
    <property type="entry name" value="ASHA1/2-like_C"/>
</dbReference>
<feature type="domain" description="Activator of Hsp90 ATPase homologue 1/2-like C-terminal" evidence="2">
    <location>
        <begin position="14"/>
        <end position="141"/>
    </location>
</feature>
<name>A0A6N4SU23_CYTH3</name>
<accession>A0A6N4SU23</accession>
<evidence type="ECO:0000313" key="4">
    <source>
        <dbReference type="Proteomes" id="UP000001822"/>
    </source>
</evidence>
<dbReference type="InterPro" id="IPR023393">
    <property type="entry name" value="START-like_dom_sf"/>
</dbReference>
<dbReference type="AlphaFoldDB" id="A0A6N4SU23"/>
<reference evidence="3 4" key="1">
    <citation type="journal article" date="2007" name="Appl. Environ. Microbiol.">
        <title>Genome sequence of the cellulolytic gliding bacterium Cytophaga hutchinsonii.</title>
        <authorList>
            <person name="Xie G."/>
            <person name="Bruce D.C."/>
            <person name="Challacombe J.F."/>
            <person name="Chertkov O."/>
            <person name="Detter J.C."/>
            <person name="Gilna P."/>
            <person name="Han C.S."/>
            <person name="Lucas S."/>
            <person name="Misra M."/>
            <person name="Myers G.L."/>
            <person name="Richardson P."/>
            <person name="Tapia R."/>
            <person name="Thayer N."/>
            <person name="Thompson L.S."/>
            <person name="Brettin T.S."/>
            <person name="Henrissat B."/>
            <person name="Wilson D.B."/>
            <person name="McBride M.J."/>
        </authorList>
    </citation>
    <scope>NUCLEOTIDE SEQUENCE [LARGE SCALE GENOMIC DNA]</scope>
    <source>
        <strain evidence="4">ATCC 33406 / DSM 1761 / CIP 103989 / NBRC 15051 / NCIMB 9469 / D465</strain>
    </source>
</reference>